<protein>
    <recommendedName>
        <fullName evidence="5">Aldehyde dehydrogenase (NAD(+))</fullName>
    </recommendedName>
</protein>
<reference evidence="4" key="1">
    <citation type="submission" date="2019-03" db="EMBL/GenBank/DDBJ databases">
        <authorList>
            <person name="Danneels B."/>
        </authorList>
    </citation>
    <scope>NUCLEOTIDE SEQUENCE</scope>
</reference>
<evidence type="ECO:0000313" key="4">
    <source>
        <dbReference type="EMBL" id="VFS29441.1"/>
    </source>
</evidence>
<gene>
    <name evidence="1" type="ORF">BRI6_4778</name>
    <name evidence="2" type="ORF">BRI9_4781</name>
    <name evidence="3" type="ORF">IVO3_4777</name>
    <name evidence="4" type="ORF">RAN7_4744</name>
</gene>
<name>A0A484Y023_9ZZZZ</name>
<dbReference type="EMBL" id="CAADIP010000013">
    <property type="protein sequence ID" value="VFR83830.1"/>
    <property type="molecule type" value="Genomic_DNA"/>
</dbReference>
<dbReference type="InterPro" id="IPR016163">
    <property type="entry name" value="Ald_DH_C"/>
</dbReference>
<organism evidence="4">
    <name type="scientific">plant metagenome</name>
    <dbReference type="NCBI Taxonomy" id="1297885"/>
    <lineage>
        <taxon>unclassified sequences</taxon>
        <taxon>metagenomes</taxon>
        <taxon>organismal metagenomes</taxon>
    </lineage>
</organism>
<evidence type="ECO:0000313" key="3">
    <source>
        <dbReference type="EMBL" id="VFR83830.1"/>
    </source>
</evidence>
<dbReference type="AlphaFoldDB" id="A0A484Y023"/>
<dbReference type="EMBL" id="CAADIZ010000051">
    <property type="protein sequence ID" value="VFS29441.1"/>
    <property type="molecule type" value="Genomic_DNA"/>
</dbReference>
<dbReference type="Gene3D" id="3.40.309.10">
    <property type="entry name" value="Aldehyde Dehydrogenase, Chain A, domain 2"/>
    <property type="match status" value="1"/>
</dbReference>
<evidence type="ECO:0000313" key="1">
    <source>
        <dbReference type="EMBL" id="VFR54017.1"/>
    </source>
</evidence>
<dbReference type="EMBL" id="CAADII010000016">
    <property type="protein sequence ID" value="VFR54017.1"/>
    <property type="molecule type" value="Genomic_DNA"/>
</dbReference>
<accession>A0A484Y023</accession>
<proteinExistence type="predicted"/>
<dbReference type="EMBL" id="CAADIK010000014">
    <property type="protein sequence ID" value="VFR66703.1"/>
    <property type="molecule type" value="Genomic_DNA"/>
</dbReference>
<evidence type="ECO:0008006" key="5">
    <source>
        <dbReference type="Google" id="ProtNLM"/>
    </source>
</evidence>
<sequence>MKADIPFGGVKDSGYGHELSDLGLTEFVNERVVIVSEIAGSF</sequence>
<dbReference type="SUPFAM" id="SSF53720">
    <property type="entry name" value="ALDH-like"/>
    <property type="match status" value="1"/>
</dbReference>
<dbReference type="InterPro" id="IPR016161">
    <property type="entry name" value="Ald_DH/histidinol_DH"/>
</dbReference>
<dbReference type="GO" id="GO:0016620">
    <property type="term" value="F:oxidoreductase activity, acting on the aldehyde or oxo group of donors, NAD or NADP as acceptor"/>
    <property type="evidence" value="ECO:0007669"/>
    <property type="project" value="InterPro"/>
</dbReference>
<evidence type="ECO:0000313" key="2">
    <source>
        <dbReference type="EMBL" id="VFR66703.1"/>
    </source>
</evidence>